<gene>
    <name evidence="2" type="ORF">GQ26_0180730</name>
</gene>
<evidence type="ECO:0000313" key="2">
    <source>
        <dbReference type="EMBL" id="KFX46574.1"/>
    </source>
</evidence>
<comment type="caution">
    <text evidence="2">The sequence shown here is derived from an EMBL/GenBank/DDBJ whole genome shotgun (WGS) entry which is preliminary data.</text>
</comment>
<feature type="compositionally biased region" description="Polar residues" evidence="1">
    <location>
        <begin position="84"/>
        <end position="96"/>
    </location>
</feature>
<organism evidence="2">
    <name type="scientific">Talaromyces marneffei PM1</name>
    <dbReference type="NCBI Taxonomy" id="1077442"/>
    <lineage>
        <taxon>Eukaryota</taxon>
        <taxon>Fungi</taxon>
        <taxon>Dikarya</taxon>
        <taxon>Ascomycota</taxon>
        <taxon>Pezizomycotina</taxon>
        <taxon>Eurotiomycetes</taxon>
        <taxon>Eurotiomycetidae</taxon>
        <taxon>Eurotiales</taxon>
        <taxon>Trichocomaceae</taxon>
        <taxon>Talaromyces</taxon>
        <taxon>Talaromyces sect. Talaromyces</taxon>
    </lineage>
</organism>
<dbReference type="eggNOG" id="ENOG502S7U4">
    <property type="taxonomic scope" value="Eukaryota"/>
</dbReference>
<feature type="compositionally biased region" description="Polar residues" evidence="1">
    <location>
        <begin position="117"/>
        <end position="132"/>
    </location>
</feature>
<feature type="region of interest" description="Disordered" evidence="1">
    <location>
        <begin position="196"/>
        <end position="254"/>
    </location>
</feature>
<dbReference type="AlphaFoldDB" id="A0A093V9D7"/>
<evidence type="ECO:0000256" key="1">
    <source>
        <dbReference type="SAM" id="MobiDB-lite"/>
    </source>
</evidence>
<feature type="region of interest" description="Disordered" evidence="1">
    <location>
        <begin position="71"/>
        <end position="96"/>
    </location>
</feature>
<dbReference type="EMBL" id="JPOX01000018">
    <property type="protein sequence ID" value="KFX46574.1"/>
    <property type="molecule type" value="Genomic_DNA"/>
</dbReference>
<name>A0A093V9D7_TALMA</name>
<dbReference type="HOGENOM" id="CLU_031892_1_1_1"/>
<feature type="region of interest" description="Disordered" evidence="1">
    <location>
        <begin position="288"/>
        <end position="333"/>
    </location>
</feature>
<feature type="compositionally biased region" description="Polar residues" evidence="1">
    <location>
        <begin position="147"/>
        <end position="159"/>
    </location>
</feature>
<accession>A0A093V9D7</accession>
<feature type="region of interest" description="Disordered" evidence="1">
    <location>
        <begin position="112"/>
        <end position="162"/>
    </location>
</feature>
<reference evidence="2" key="1">
    <citation type="journal article" date="2014" name="PLoS Genet.">
        <title>Signature Gene Expression Reveals Novel Clues to the Molecular Mechanisms of Dimorphic Transition in Penicillium marneffei.</title>
        <authorList>
            <person name="Yang E."/>
            <person name="Wang G."/>
            <person name="Cai J."/>
            <person name="Woo P.C."/>
            <person name="Lau S.K."/>
            <person name="Yuen K.-Y."/>
            <person name="Chow W.-N."/>
            <person name="Lin X."/>
        </authorList>
    </citation>
    <scope>NUCLEOTIDE SEQUENCE [LARGE SCALE GENOMIC DNA]</scope>
    <source>
        <strain evidence="2">PM1</strain>
    </source>
</reference>
<protein>
    <submittedName>
        <fullName evidence="2">Uncharacterized protein</fullName>
    </submittedName>
</protein>
<proteinExistence type="predicted"/>
<sequence>MAASPEILVHVGAPSAVSDDAGYRALVEACLAFEPVSRQSAFCLQDNNDRGDLEVSVDILRSFVSLSSSSGDQPSFSAHHHETVSANSGDDLNGLVTSDTFEKLEPAQHVETRLASPGNTSQLVGQPLPSISTEEESELSFQPLVPLSSQTGTGNTPNSPEYLESASISAEGLGAEHIHNGPSTWETPLDVIPDSQQDEQADQTTVDDSIQVDRSFVPDSARQSKKYTFDSTEYDPDNDITRIPSSVPSASPKELSANIQAHMTSGSPLREKSSNLPTIQANPSISASVLGKRKAITTGGSSQDSHIGDAKAQASAKSRPNKRPTLPQATGTISLDNLPIEIRAPHPPVSNDKFRTHITPTLETLAERMKQSSRFTPKSQNRELRPLERGYWFLPCITIVPDASNNPTSTSRNPSIHTNAQIWTQTFFSQFWSFLRDFFTEGRAGWGIWCLLEQDSSVTSTGEPKIVTLKLYTWGEVAPHLYLLLFLATERRIKKMKGVVWRDATDEDVIIMS</sequence>